<dbReference type="GO" id="GO:0005975">
    <property type="term" value="P:carbohydrate metabolic process"/>
    <property type="evidence" value="ECO:0007669"/>
    <property type="project" value="InterPro"/>
</dbReference>
<dbReference type="Gene3D" id="3.30.379.10">
    <property type="entry name" value="Chitobiase/beta-hexosaminidase domain 2-like"/>
    <property type="match status" value="1"/>
</dbReference>
<proteinExistence type="inferred from homology"/>
<dbReference type="PRINTS" id="PR00738">
    <property type="entry name" value="GLHYDRLASE20"/>
</dbReference>
<dbReference type="Pfam" id="PF00728">
    <property type="entry name" value="Glyco_hydro_20"/>
    <property type="match status" value="1"/>
</dbReference>
<dbReference type="InterPro" id="IPR012291">
    <property type="entry name" value="CBM2_carb-bd_dom_sf"/>
</dbReference>
<keyword evidence="4" id="KW-0378">Hydrolase</keyword>
<reference evidence="11 12" key="1">
    <citation type="submission" date="2019-01" db="EMBL/GenBank/DDBJ databases">
        <authorList>
            <person name="Chen W.-M."/>
        </authorList>
    </citation>
    <scope>NUCLEOTIDE SEQUENCE [LARGE SCALE GENOMIC DNA]</scope>
    <source>
        <strain evidence="11 12">KYPC3</strain>
    </source>
</reference>
<dbReference type="GO" id="GO:0004563">
    <property type="term" value="F:beta-N-acetylhexosaminidase activity"/>
    <property type="evidence" value="ECO:0007669"/>
    <property type="project" value="UniProtKB-EC"/>
</dbReference>
<sequence length="878" mass="97644">MKALVLSHQTLLLCGSLLYASALLSPQLQAEPRPAAEVAAALKVEYQLLQPAYAECPVSKLRKEPGCYLSRLSLTLPFAHQATDWRIYFSQLTPVIASLHPQLQIRHLNGDLHELSAKAGFSGFQARQPIEIDFISASGIFSQSMLPGNYLLQDKYNDVHLITSTSTGNTDASGTPAFIRPFTNSNPEFLQNPADELGVASGESLYQHYLHYQRAQAAAPANTTATQHRLIPKPALQQELSKTAVNTTAGFALQLADAQLQQQLQSALLQLQQQQLLKPQSKTPLQIRIKTGFASAEHYRLRIEPAGIQIEAGGTAGAFYALQSVLGLYDAANKQLPSVLIEDGPAYPYRGQHVDIARNFLGKDFILQLISQMARYKMNQLHLHLADDEGWRIAIKALPELTELGARRCLDLGETRCLLPQLGAGHQPDALPNGFLSQQDYLDILAHAKAHQVRVIPSLDMPGHSRAAVKAMSLRAEKLKQQQSPDWDQHLLTEAVDRSDYLSIQYYHDNTINVCLDSSYRFIDTVLDELVSMHQQAGMPLGLYHIGADETAGAWQQSPACQKLKDAGETDLMRYFLTRTASLLQAKGVQLAAWSDGLKHLQPGQNSQPLPSSVTSYIWQNSYDGAALTAHQHANPGWQVVLALPDASYFDVPYLNTPYARGNHWASRMLSTEKVFSFQPQNLPSLAAVWQDLNGKNYQINDKVPLQQPKQIIGLQGNLWTEVIPDAQSAWQMLLPRLLAFAERSWHLADWQPPYQPGRSYQHNSPLLSAKQSQQYQADWHSFQQRLWFKEVPALLAAGLPVQLPWVGVKQIKGKLQALTEPGLLIEYQQGHQPWQLYQQPLPPANNIRFRSKIVNPLPPAAQTLPQHGLSSTVGTAW</sequence>
<dbReference type="Gene3D" id="2.60.40.290">
    <property type="match status" value="1"/>
</dbReference>
<name>A0A437QMK2_9GAMM</name>
<evidence type="ECO:0000313" key="11">
    <source>
        <dbReference type="EMBL" id="RVU35649.1"/>
    </source>
</evidence>
<evidence type="ECO:0000256" key="4">
    <source>
        <dbReference type="ARBA" id="ARBA00022801"/>
    </source>
</evidence>
<dbReference type="GO" id="GO:0030203">
    <property type="term" value="P:glycosaminoglycan metabolic process"/>
    <property type="evidence" value="ECO:0007669"/>
    <property type="project" value="TreeGrafter"/>
</dbReference>
<comment type="caution">
    <text evidence="11">The sequence shown here is derived from an EMBL/GenBank/DDBJ whole genome shotgun (WGS) entry which is preliminary data.</text>
</comment>
<keyword evidence="9" id="KW-0732">Signal</keyword>
<evidence type="ECO:0000256" key="7">
    <source>
        <dbReference type="ARBA" id="ARBA00033000"/>
    </source>
</evidence>
<dbReference type="Pfam" id="PF03173">
    <property type="entry name" value="CHB_HEX"/>
    <property type="match status" value="1"/>
</dbReference>
<dbReference type="EC" id="3.2.1.52" evidence="3"/>
<evidence type="ECO:0000256" key="5">
    <source>
        <dbReference type="ARBA" id="ARBA00023295"/>
    </source>
</evidence>
<dbReference type="OrthoDB" id="9763537at2"/>
<dbReference type="AlphaFoldDB" id="A0A437QMK2"/>
<dbReference type="InterPro" id="IPR015882">
    <property type="entry name" value="HEX_bac_N"/>
</dbReference>
<dbReference type="Pfam" id="PF02838">
    <property type="entry name" value="Glyco_hydro_20b"/>
    <property type="match status" value="1"/>
</dbReference>
<dbReference type="InterPro" id="IPR014756">
    <property type="entry name" value="Ig_E-set"/>
</dbReference>
<dbReference type="InterPro" id="IPR025705">
    <property type="entry name" value="Beta_hexosaminidase_sua/sub"/>
</dbReference>
<feature type="signal peptide" evidence="9">
    <location>
        <begin position="1"/>
        <end position="30"/>
    </location>
</feature>
<comment type="similarity">
    <text evidence="2">Belongs to the glycosyl hydrolase 20 family.</text>
</comment>
<evidence type="ECO:0000256" key="3">
    <source>
        <dbReference type="ARBA" id="ARBA00012663"/>
    </source>
</evidence>
<dbReference type="SMART" id="SM01081">
    <property type="entry name" value="CHB_HEX"/>
    <property type="match status" value="1"/>
</dbReference>
<dbReference type="SUPFAM" id="SSF51445">
    <property type="entry name" value="(Trans)glycosidases"/>
    <property type="match status" value="1"/>
</dbReference>
<evidence type="ECO:0000256" key="8">
    <source>
        <dbReference type="PIRSR" id="PIRSR625705-1"/>
    </source>
</evidence>
<feature type="active site" description="Proton donor" evidence="8">
    <location>
        <position position="550"/>
    </location>
</feature>
<feature type="domain" description="Chitobiase/beta-hexosaminidases N-terminal" evidence="10">
    <location>
        <begin position="40"/>
        <end position="204"/>
    </location>
</feature>
<dbReference type="InterPro" id="IPR008965">
    <property type="entry name" value="CBM2/CBM3_carb-bd_dom_sf"/>
</dbReference>
<dbReference type="InterPro" id="IPR029018">
    <property type="entry name" value="Hex-like_dom2"/>
</dbReference>
<gene>
    <name evidence="11" type="ORF">EOE67_12525</name>
</gene>
<evidence type="ECO:0000256" key="2">
    <source>
        <dbReference type="ARBA" id="ARBA00006285"/>
    </source>
</evidence>
<dbReference type="GO" id="GO:0030247">
    <property type="term" value="F:polysaccharide binding"/>
    <property type="evidence" value="ECO:0007669"/>
    <property type="project" value="InterPro"/>
</dbReference>
<dbReference type="SUPFAM" id="SSF49384">
    <property type="entry name" value="Carbohydrate-binding domain"/>
    <property type="match status" value="1"/>
</dbReference>
<comment type="catalytic activity">
    <reaction evidence="1">
        <text>Hydrolysis of terminal non-reducing N-acetyl-D-hexosamine residues in N-acetyl-beta-D-hexosaminides.</text>
        <dbReference type="EC" id="3.2.1.52"/>
    </reaction>
</comment>
<dbReference type="InterPro" id="IPR004866">
    <property type="entry name" value="CHB/HEX_N_dom"/>
</dbReference>
<dbReference type="SUPFAM" id="SSF81296">
    <property type="entry name" value="E set domains"/>
    <property type="match status" value="1"/>
</dbReference>
<dbReference type="PANTHER" id="PTHR22600">
    <property type="entry name" value="BETA-HEXOSAMINIDASE"/>
    <property type="match status" value="1"/>
</dbReference>
<evidence type="ECO:0000256" key="6">
    <source>
        <dbReference type="ARBA" id="ARBA00030512"/>
    </source>
</evidence>
<dbReference type="GO" id="GO:0016020">
    <property type="term" value="C:membrane"/>
    <property type="evidence" value="ECO:0007669"/>
    <property type="project" value="TreeGrafter"/>
</dbReference>
<accession>A0A437QMK2</accession>
<feature type="chain" id="PRO_5019552743" description="beta-N-acetylhexosaminidase" evidence="9">
    <location>
        <begin position="31"/>
        <end position="878"/>
    </location>
</feature>
<dbReference type="InterPro" id="IPR017853">
    <property type="entry name" value="GH"/>
</dbReference>
<dbReference type="PANTHER" id="PTHR22600:SF57">
    <property type="entry name" value="BETA-N-ACETYLHEXOSAMINIDASE"/>
    <property type="match status" value="1"/>
</dbReference>
<keyword evidence="12" id="KW-1185">Reference proteome</keyword>
<organism evidence="11 12">
    <name type="scientific">Rheinheimera riviphila</name>
    <dbReference type="NCBI Taxonomy" id="1834037"/>
    <lineage>
        <taxon>Bacteria</taxon>
        <taxon>Pseudomonadati</taxon>
        <taxon>Pseudomonadota</taxon>
        <taxon>Gammaproteobacteria</taxon>
        <taxon>Chromatiales</taxon>
        <taxon>Chromatiaceae</taxon>
        <taxon>Rheinheimera</taxon>
    </lineage>
</organism>
<dbReference type="RefSeq" id="WP_127699424.1">
    <property type="nucleotide sequence ID" value="NZ_SACS01000013.1"/>
</dbReference>
<dbReference type="InterPro" id="IPR015883">
    <property type="entry name" value="Glyco_hydro_20_cat"/>
</dbReference>
<evidence type="ECO:0000313" key="12">
    <source>
        <dbReference type="Proteomes" id="UP000283077"/>
    </source>
</evidence>
<evidence type="ECO:0000256" key="9">
    <source>
        <dbReference type="SAM" id="SignalP"/>
    </source>
</evidence>
<dbReference type="EMBL" id="SACS01000013">
    <property type="protein sequence ID" value="RVU35649.1"/>
    <property type="molecule type" value="Genomic_DNA"/>
</dbReference>
<keyword evidence="5" id="KW-0326">Glycosidase</keyword>
<protein>
    <recommendedName>
        <fullName evidence="3">beta-N-acetylhexosaminidase</fullName>
        <ecNumber evidence="3">3.2.1.52</ecNumber>
    </recommendedName>
    <alternativeName>
        <fullName evidence="6">Beta-N-acetylhexosaminidase</fullName>
    </alternativeName>
    <alternativeName>
        <fullName evidence="7">N-acetyl-beta-glucosaminidase</fullName>
    </alternativeName>
</protein>
<dbReference type="Proteomes" id="UP000283077">
    <property type="component" value="Unassembled WGS sequence"/>
</dbReference>
<dbReference type="Gene3D" id="3.20.20.80">
    <property type="entry name" value="Glycosidases"/>
    <property type="match status" value="1"/>
</dbReference>
<evidence type="ECO:0000259" key="10">
    <source>
        <dbReference type="SMART" id="SM01081"/>
    </source>
</evidence>
<dbReference type="SUPFAM" id="SSF55545">
    <property type="entry name" value="beta-N-acetylhexosaminidase-like domain"/>
    <property type="match status" value="1"/>
</dbReference>
<evidence type="ECO:0000256" key="1">
    <source>
        <dbReference type="ARBA" id="ARBA00001231"/>
    </source>
</evidence>